<dbReference type="PANTHER" id="PTHR43074">
    <property type="entry name" value="OMEGA-3 POLYUNSATURATED FATTY ACID SYNTHASE PFAB-RELATED"/>
    <property type="match status" value="1"/>
</dbReference>
<feature type="region of interest" description="Disordered" evidence="4">
    <location>
        <begin position="1"/>
        <end position="41"/>
    </location>
</feature>
<dbReference type="OrthoDB" id="9778690at2"/>
<keyword evidence="1" id="KW-0596">Phosphopantetheine</keyword>
<gene>
    <name evidence="6" type="ORF">ACRB68_63370</name>
</gene>
<dbReference type="RefSeq" id="WP_153538905.1">
    <property type="nucleotide sequence ID" value="NZ_WEGH01000004.1"/>
</dbReference>
<dbReference type="SMART" id="SM00827">
    <property type="entry name" value="PKS_AT"/>
    <property type="match status" value="1"/>
</dbReference>
<dbReference type="CDD" id="cd00833">
    <property type="entry name" value="PKS"/>
    <property type="match status" value="1"/>
</dbReference>
<dbReference type="InterPro" id="IPR016035">
    <property type="entry name" value="Acyl_Trfase/lysoPLipase"/>
</dbReference>
<evidence type="ECO:0000256" key="2">
    <source>
        <dbReference type="ARBA" id="ARBA00022553"/>
    </source>
</evidence>
<dbReference type="SUPFAM" id="SSF51735">
    <property type="entry name" value="NAD(P)-binding Rossmann-fold domains"/>
    <property type="match status" value="2"/>
</dbReference>
<dbReference type="EMBL" id="WEGH01000004">
    <property type="protein sequence ID" value="MQY08231.1"/>
    <property type="molecule type" value="Genomic_DNA"/>
</dbReference>
<dbReference type="InterPro" id="IPR014043">
    <property type="entry name" value="Acyl_transferase_dom"/>
</dbReference>
<dbReference type="SUPFAM" id="SSF51412">
    <property type="entry name" value="Inosine monophosphate dehydrogenase (IMPDH)"/>
    <property type="match status" value="2"/>
</dbReference>
<dbReference type="InterPro" id="IPR001227">
    <property type="entry name" value="Ac_transferase_dom_sf"/>
</dbReference>
<feature type="compositionally biased region" description="Gly residues" evidence="4">
    <location>
        <begin position="1"/>
        <end position="11"/>
    </location>
</feature>
<dbReference type="InterPro" id="IPR036736">
    <property type="entry name" value="ACP-like_sf"/>
</dbReference>
<dbReference type="InterPro" id="IPR057326">
    <property type="entry name" value="KR_dom"/>
</dbReference>
<dbReference type="InterPro" id="IPR016036">
    <property type="entry name" value="Malonyl_transacylase_ACP-bd"/>
</dbReference>
<dbReference type="PROSITE" id="PS52004">
    <property type="entry name" value="KS3_2"/>
    <property type="match status" value="1"/>
</dbReference>
<dbReference type="InterPro" id="IPR020841">
    <property type="entry name" value="PKS_Beta-ketoAc_synthase_dom"/>
</dbReference>
<dbReference type="Gene3D" id="1.10.1200.10">
    <property type="entry name" value="ACP-like"/>
    <property type="match status" value="1"/>
</dbReference>
<dbReference type="InterPro" id="IPR052568">
    <property type="entry name" value="PKS-FAS_Synthase"/>
</dbReference>
<dbReference type="SMART" id="SM00825">
    <property type="entry name" value="PKS_KS"/>
    <property type="match status" value="1"/>
</dbReference>
<dbReference type="Gene3D" id="3.20.20.70">
    <property type="entry name" value="Aldolase class I"/>
    <property type="match status" value="2"/>
</dbReference>
<dbReference type="InterPro" id="IPR016039">
    <property type="entry name" value="Thiolase-like"/>
</dbReference>
<keyword evidence="2" id="KW-0597">Phosphoprotein</keyword>
<evidence type="ECO:0000313" key="7">
    <source>
        <dbReference type="Proteomes" id="UP000487268"/>
    </source>
</evidence>
<dbReference type="InterPro" id="IPR013968">
    <property type="entry name" value="PKS_KR"/>
</dbReference>
<dbReference type="InterPro" id="IPR014030">
    <property type="entry name" value="Ketoacyl_synth_N"/>
</dbReference>
<dbReference type="SMART" id="SM00822">
    <property type="entry name" value="PKS_KR"/>
    <property type="match status" value="1"/>
</dbReference>
<keyword evidence="3" id="KW-0808">Transferase</keyword>
<dbReference type="GO" id="GO:0016746">
    <property type="term" value="F:acyltransferase activity"/>
    <property type="evidence" value="ECO:0007669"/>
    <property type="project" value="InterPro"/>
</dbReference>
<reference evidence="6 7" key="1">
    <citation type="submission" date="2019-10" db="EMBL/GenBank/DDBJ databases">
        <title>Actinomadura rubteroloni sp. nov. and Actinomadura macrotermitis sp. nov., isolated from the gut of fungus growing-termite Macrotermes natalensis.</title>
        <authorList>
            <person name="Benndorf R."/>
            <person name="Martin K."/>
            <person name="Kuefner M."/>
            <person name="De Beer W."/>
            <person name="Kaster A.-K."/>
            <person name="Vollmers J."/>
            <person name="Poulsen M."/>
            <person name="Beemelmanns C."/>
        </authorList>
    </citation>
    <scope>NUCLEOTIDE SEQUENCE [LARGE SCALE GENOMIC DNA]</scope>
    <source>
        <strain evidence="6 7">RB68</strain>
    </source>
</reference>
<dbReference type="Pfam" id="PF00109">
    <property type="entry name" value="ketoacyl-synt"/>
    <property type="match status" value="1"/>
</dbReference>
<dbReference type="Gene3D" id="3.40.50.720">
    <property type="entry name" value="NAD(P)-binding Rossmann-like Domain"/>
    <property type="match status" value="1"/>
</dbReference>
<evidence type="ECO:0000313" key="6">
    <source>
        <dbReference type="EMBL" id="MQY08231.1"/>
    </source>
</evidence>
<dbReference type="PANTHER" id="PTHR43074:SF1">
    <property type="entry name" value="BETA-KETOACYL SYNTHASE FAMILY PROTEIN-RELATED"/>
    <property type="match status" value="1"/>
</dbReference>
<dbReference type="Proteomes" id="UP000487268">
    <property type="component" value="Unassembled WGS sequence"/>
</dbReference>
<dbReference type="Pfam" id="PF00550">
    <property type="entry name" value="PP-binding"/>
    <property type="match status" value="1"/>
</dbReference>
<dbReference type="SUPFAM" id="SSF47336">
    <property type="entry name" value="ACP-like"/>
    <property type="match status" value="1"/>
</dbReference>
<keyword evidence="7" id="KW-1185">Reference proteome</keyword>
<dbReference type="InterPro" id="IPR036291">
    <property type="entry name" value="NAD(P)-bd_dom_sf"/>
</dbReference>
<dbReference type="InterPro" id="IPR013785">
    <property type="entry name" value="Aldolase_TIM"/>
</dbReference>
<evidence type="ECO:0000256" key="3">
    <source>
        <dbReference type="ARBA" id="ARBA00022679"/>
    </source>
</evidence>
<proteinExistence type="predicted"/>
<dbReference type="CDD" id="cd08953">
    <property type="entry name" value="KR_2_SDR_x"/>
    <property type="match status" value="1"/>
</dbReference>
<sequence>MTAGAGSGGVPKGTDWVEDRAGHAVPEPGRPGAGRRRRPPAKIIGVGPFGRPAPHLTVAVARAGGLGVLDLGTDRAAALAALADVGRWWPGRFGVRVPAGCGVRPDELPEAAGTVLIDAAVLRPDAASADAVAFARGRRLLVEVVDPREAAAALRLGEQVAAAHGGAGLHGLIARGCEAGGRVGELTTFVLLQHLLGDPRVNVPVFAAGGIGPHTAAAAVAGGAAGVLLDSQLALVREMELPADVAAAIAAMDGSETRVVEGHRVYTRPDLPEIELSCLDLAGINGRLGPHGLRSRLLPIGQDGALAAPLAARYKTAGGVVQAVRDQIAASIRAAVRAEPLAPRDDPPGGSVGRDYPVVQGPMTRVSDRSAFAAAVAQDGGLPFLALALMSGEQVRELLADTADRLGDRPWGVGVLGFAPGELREAQLAAVCEAAPPYALIAGGRPAQAATLEEAGVSAYLHVPSPGLLERFLADGARKFVFEGLECGGHVGPRASFPLWETQVGRLLDFADADPGAAGELSVMFAGGVHDERSAAMVAALAGPLAERGVDVRVLMGTAYLFTYEAVAAGAIMPGFQRAAVECDGTALLETSPGHATRCARTPYVQAFEEARRELEEAGVPRREMWRRLEELNLGRLRIAAKGLRRDPDGPEGELAAVANDEQRREGMYMIGQVAALRSATTSITGLHEQVSTGATGFLAARAAALGLTAGEAGRDAAAPLDIAIVGMGCVFPGSPDADAFWATIVSGTDRVTEVPAERWDPAVYYDPDATGPDAAERTPSKWGGFLPDVPFDALAHGIPPNSLGSVEPVQLLALEVAARALADAGYADRPFDRSRTSVIFGAEAGTDLGTAYATRANLPRYFGEVPEGLAGQLPRLTEDSFPGVLTNVIAGRIANRLDLGGANYTVDAACAASLAALDSACKELAAGTSDMVLCGGADLHNGIYDYLLFSSVRALSPSGRCAAFDADADGIALGEGVACVALKRLADAERDGDRIYAVVKSVAGSSDGRHLGLTAPRGEGQRRALERAYTRAGVSPARVGLVEAHGTGTEVGDRTELAALTETFTAAGAAPGSVTLGSVKSQIGHTKCAAGLAGLVKAARALHAGVLPGTLHVREPNKAWDEASSPFAFGRAARPWAAAPGERFAGLSGFGFGGANFHAVLAGYDGAPEPVSGLAEWPAELFLIRGADDDAARAELDRLAALAGGRARLRDLARTFAGGDGPVRVAFVAEDLADLDAKIAQARELAPAPGVFVADEAREPGQVAFLYPGQGSQRPNMLADLFVAFPRLQRLLRTEGGRYAPAMFPPAAFSEDEAGRQRAALTDTRVAQPALGIAGLAVHRLLTELGVRPDLAGGHSYGELVALCAAGVFGEQDLVGLSVARAEAILGAAAARGDRADDPGAMAAVAATLEEVRAATAEVSQVVVANHNAPRQVVLSGAAPALREALERLADRGVAAQPLQVACAFHSPLVAGAAQPLLGELAARDLRSPAFPVWSNTTAAPYDSEPAELAATLAAQVAAPVRFVEQIEAMYEAGARVFVEAGPGRVLTGLVGEILGDRPHTAVHCDAPGEGGLKRLLLALAELAAAGVPVDALPLFAGRDAQVVTAADTAVPGWIVNGHLVRTADGAYLDNALRPAERVAPPAAVPVPAGGRGVAEQAVLEYLRTSRELVAAQRDVVLGFIGGAPAAPAAAPEPAAAIPPVPAPRPEVTVPKPERVPVPVPAPGPEKHGPAEIRAAVLSVISARTGYPEPMLGADLDLEADLSIDSIKRTEIVGALAERLGLAAPGARLADSVVERLARVQTIGEIVGRLGEHLGGPGPEPELPDLVAAEPAAEPAPVPDEPAVEEPVIAPPLRHVVRVTDLGPPPPPDPAPGTFTGRRFVIVDDGCGIALELAALLEQQGAQVRVPLEPDAPCDGLVHLAALRPGGGPVLPGAYGGIRDALAGGLRWLLLAGGSDGAFGHRYDGNGVGDPTPGAGLRGLARTIAREYPETHVRAMDVDVKDTPRAVALRIMAELAAPDGPVEVGYEGDARRTLSVVPAELPGTGRALDLGPDGVVLLTGGARGVTARIALELARTTGCRIELVGRTPEPLLPADPDLAAAAGPDELRRAFLARGAGTPAEIEAAVRRALAEREVRATLDALRGTAASVRYHAADVRDPQSVHAVVADVYGWHGRLDGVVHGAGLLEDRLIRDKDPASFERVYRTKAGGARALAASVRPDVGFFVVLGSIAGVHGNRGQADYAAASDACDTLARVWRAELRGRVLVADWGPWAGGGMVTPELAREYARRGVPLIDPDAGVAALLRELAEGDEVQVVFTGAGA</sequence>
<dbReference type="SUPFAM" id="SSF53901">
    <property type="entry name" value="Thiolase-like"/>
    <property type="match status" value="1"/>
</dbReference>
<dbReference type="SUPFAM" id="SSF52151">
    <property type="entry name" value="FabD/lysophospholipase-like"/>
    <property type="match status" value="1"/>
</dbReference>
<dbReference type="Pfam" id="PF02801">
    <property type="entry name" value="Ketoacyl-synt_C"/>
    <property type="match status" value="1"/>
</dbReference>
<name>A0A7K0C463_9ACTN</name>
<evidence type="ECO:0000259" key="5">
    <source>
        <dbReference type="PROSITE" id="PS52004"/>
    </source>
</evidence>
<feature type="domain" description="Ketosynthase family 3 (KS3)" evidence="5">
    <location>
        <begin position="720"/>
        <end position="1164"/>
    </location>
</feature>
<protein>
    <recommendedName>
        <fullName evidence="5">Ketosynthase family 3 (KS3) domain-containing protein</fullName>
    </recommendedName>
</protein>
<dbReference type="SUPFAM" id="SSF55048">
    <property type="entry name" value="Probable ACP-binding domain of malonyl-CoA ACP transacylase"/>
    <property type="match status" value="1"/>
</dbReference>
<dbReference type="Gene3D" id="3.40.47.10">
    <property type="match status" value="1"/>
</dbReference>
<organism evidence="6 7">
    <name type="scientific">Actinomadura macrotermitis</name>
    <dbReference type="NCBI Taxonomy" id="2585200"/>
    <lineage>
        <taxon>Bacteria</taxon>
        <taxon>Bacillati</taxon>
        <taxon>Actinomycetota</taxon>
        <taxon>Actinomycetes</taxon>
        <taxon>Streptosporangiales</taxon>
        <taxon>Thermomonosporaceae</taxon>
        <taxon>Actinomadura</taxon>
    </lineage>
</organism>
<evidence type="ECO:0000256" key="1">
    <source>
        <dbReference type="ARBA" id="ARBA00022450"/>
    </source>
</evidence>
<accession>A0A7K0C463</accession>
<comment type="caution">
    <text evidence="6">The sequence shown here is derived from an EMBL/GenBank/DDBJ whole genome shotgun (WGS) entry which is preliminary data.</text>
</comment>
<dbReference type="Pfam" id="PF00698">
    <property type="entry name" value="Acyl_transf_1"/>
    <property type="match status" value="1"/>
</dbReference>
<dbReference type="InterPro" id="IPR014031">
    <property type="entry name" value="Ketoacyl_synth_C"/>
</dbReference>
<evidence type="ECO:0000256" key="4">
    <source>
        <dbReference type="SAM" id="MobiDB-lite"/>
    </source>
</evidence>
<dbReference type="Gene3D" id="3.40.366.10">
    <property type="entry name" value="Malonyl-Coenzyme A Acyl Carrier Protein, domain 2"/>
    <property type="match status" value="1"/>
</dbReference>
<dbReference type="Pfam" id="PF08659">
    <property type="entry name" value="KR"/>
    <property type="match status" value="1"/>
</dbReference>
<dbReference type="InterPro" id="IPR009081">
    <property type="entry name" value="PP-bd_ACP"/>
</dbReference>